<dbReference type="Proteomes" id="UP000777482">
    <property type="component" value="Unassembled WGS sequence"/>
</dbReference>
<name>A0A9P7B4V3_RHOMI</name>
<protein>
    <submittedName>
        <fullName evidence="1">Uncharacterized protein</fullName>
    </submittedName>
</protein>
<reference evidence="1 2" key="1">
    <citation type="submission" date="2020-11" db="EMBL/GenBank/DDBJ databases">
        <title>Kefir isolates.</title>
        <authorList>
            <person name="Marcisauskas S."/>
            <person name="Kim Y."/>
            <person name="Blasche S."/>
        </authorList>
    </citation>
    <scope>NUCLEOTIDE SEQUENCE [LARGE SCALE GENOMIC DNA]</scope>
    <source>
        <strain evidence="1 2">KR</strain>
    </source>
</reference>
<keyword evidence="2" id="KW-1185">Reference proteome</keyword>
<sequence length="185" mass="20297">MRRLFGFDARPQTRIWRDGGRLGHRRKDLLKYDVDASYPTPKRWCMIRFPVSKPPKGLRPASGQAADTLGSPDHAAAVVTTSTTLLQSVDAVRPAAGRVKCCGSGWGTLLKCPLLCKRSRSSMHCSHCYLSSHPWVQPVTRGAYTRATADCLARTRLLGFTLSPRGESELASARLAGELVRPPLP</sequence>
<gene>
    <name evidence="1" type="ORF">C6P46_005662</name>
</gene>
<comment type="caution">
    <text evidence="1">The sequence shown here is derived from an EMBL/GenBank/DDBJ whole genome shotgun (WGS) entry which is preliminary data.</text>
</comment>
<dbReference type="AlphaFoldDB" id="A0A9P7B4V3"/>
<evidence type="ECO:0000313" key="2">
    <source>
        <dbReference type="Proteomes" id="UP000777482"/>
    </source>
</evidence>
<organism evidence="1 2">
    <name type="scientific">Rhodotorula mucilaginosa</name>
    <name type="common">Yeast</name>
    <name type="synonym">Rhodotorula rubra</name>
    <dbReference type="NCBI Taxonomy" id="5537"/>
    <lineage>
        <taxon>Eukaryota</taxon>
        <taxon>Fungi</taxon>
        <taxon>Dikarya</taxon>
        <taxon>Basidiomycota</taxon>
        <taxon>Pucciniomycotina</taxon>
        <taxon>Microbotryomycetes</taxon>
        <taxon>Sporidiobolales</taxon>
        <taxon>Sporidiobolaceae</taxon>
        <taxon>Rhodotorula</taxon>
    </lineage>
</organism>
<proteinExistence type="predicted"/>
<accession>A0A9P7B4V3</accession>
<dbReference type="EMBL" id="PUHQ01000063">
    <property type="protein sequence ID" value="KAG0658667.1"/>
    <property type="molecule type" value="Genomic_DNA"/>
</dbReference>
<evidence type="ECO:0000313" key="1">
    <source>
        <dbReference type="EMBL" id="KAG0658667.1"/>
    </source>
</evidence>